<name>A0ABT5F1D4_9BACT</name>
<reference evidence="2 3" key="1">
    <citation type="submission" date="2022-11" db="EMBL/GenBank/DDBJ databases">
        <title>Minimal conservation of predation-associated metabolite biosynthetic gene clusters underscores biosynthetic potential of Myxococcota including descriptions for ten novel species: Archangium lansinium sp. nov., Myxococcus landrumus sp. nov., Nannocystis bai.</title>
        <authorList>
            <person name="Ahearne A."/>
            <person name="Stevens C."/>
            <person name="Dowd S."/>
        </authorList>
    </citation>
    <scope>NUCLEOTIDE SEQUENCE [LARGE SCALE GENOMIC DNA]</scope>
    <source>
        <strain evidence="2 3">RJM3</strain>
    </source>
</reference>
<proteinExistence type="predicted"/>
<dbReference type="EMBL" id="JAQNDO010000001">
    <property type="protein sequence ID" value="MDC0746982.1"/>
    <property type="molecule type" value="Genomic_DNA"/>
</dbReference>
<dbReference type="Gene3D" id="2.50.20.10">
    <property type="entry name" value="Lipoprotein localisation LolA/LolB/LppX"/>
    <property type="match status" value="1"/>
</dbReference>
<organism evidence="2 3">
    <name type="scientific">Polyangium mundeleinium</name>
    <dbReference type="NCBI Taxonomy" id="2995306"/>
    <lineage>
        <taxon>Bacteria</taxon>
        <taxon>Pseudomonadati</taxon>
        <taxon>Myxococcota</taxon>
        <taxon>Polyangia</taxon>
        <taxon>Polyangiales</taxon>
        <taxon>Polyangiaceae</taxon>
        <taxon>Polyangium</taxon>
    </lineage>
</organism>
<keyword evidence="1" id="KW-0732">Signal</keyword>
<feature type="signal peptide" evidence="1">
    <location>
        <begin position="1"/>
        <end position="19"/>
    </location>
</feature>
<dbReference type="PROSITE" id="PS51257">
    <property type="entry name" value="PROKAR_LIPOPROTEIN"/>
    <property type="match status" value="1"/>
</dbReference>
<dbReference type="Proteomes" id="UP001221411">
    <property type="component" value="Unassembled WGS sequence"/>
</dbReference>
<protein>
    <recommendedName>
        <fullName evidence="4">DUF4292 domain-containing protein</fullName>
    </recommendedName>
</protein>
<evidence type="ECO:0008006" key="4">
    <source>
        <dbReference type="Google" id="ProtNLM"/>
    </source>
</evidence>
<evidence type="ECO:0000313" key="2">
    <source>
        <dbReference type="EMBL" id="MDC0746982.1"/>
    </source>
</evidence>
<sequence>MRAHVARCSLVSALFLATACGGTRPPPSVFPTGDDALGRMKATYACVNGVQGQAKIDRFAPEGRVRGEVHLFAVNPDRVRFDVVSPFGAMLYTLTADGERFQMLDVKEKQFLFGPASPCNLARMTRVPIPGHALVSLLRGEAPVLLHQPGAPTINWDTDKGFYRVLVPSTRDAQQEIHLGIRPEDWDKPWSQQRVRVLSVLVSQRGADLYQAELSNHEAARTAPPRVDPDGIEDPIQPIGGACDAELPRSIRMRVPHTEEDVIFQYKEAQWNPPLVPGAFQQTEPGGVRKLYVTCEK</sequence>
<keyword evidence="3" id="KW-1185">Reference proteome</keyword>
<evidence type="ECO:0000313" key="3">
    <source>
        <dbReference type="Proteomes" id="UP001221411"/>
    </source>
</evidence>
<gene>
    <name evidence="2" type="ORF">POL67_36980</name>
</gene>
<evidence type="ECO:0000256" key="1">
    <source>
        <dbReference type="SAM" id="SignalP"/>
    </source>
</evidence>
<accession>A0ABT5F1D4</accession>
<feature type="chain" id="PRO_5047373049" description="DUF4292 domain-containing protein" evidence="1">
    <location>
        <begin position="20"/>
        <end position="297"/>
    </location>
</feature>
<dbReference type="RefSeq" id="WP_271925346.1">
    <property type="nucleotide sequence ID" value="NZ_JAQNDO010000001.1"/>
</dbReference>
<comment type="caution">
    <text evidence="2">The sequence shown here is derived from an EMBL/GenBank/DDBJ whole genome shotgun (WGS) entry which is preliminary data.</text>
</comment>